<protein>
    <submittedName>
        <fullName evidence="1">CRISPR type I-f/ypest-associated protein csy1</fullName>
    </submittedName>
</protein>
<dbReference type="AlphaFoldDB" id="N9AHI5"/>
<dbReference type="PATRIC" id="fig|1217988.3.peg.2757"/>
<dbReference type="Pfam" id="PF09611">
    <property type="entry name" value="Cas_Csy1"/>
    <property type="match status" value="1"/>
</dbReference>
<dbReference type="RefSeq" id="WP_004895765.1">
    <property type="nucleotide sequence ID" value="NZ_KB849579.1"/>
</dbReference>
<reference evidence="1 2" key="1">
    <citation type="submission" date="2013-02" db="EMBL/GenBank/DDBJ databases">
        <title>The Genome Sequence of Acinetobacter schindleri CIP 107287.</title>
        <authorList>
            <consortium name="The Broad Institute Genome Sequencing Platform"/>
            <consortium name="The Broad Institute Genome Sequencing Center for Infectious Disease"/>
            <person name="Cerqueira G."/>
            <person name="Feldgarden M."/>
            <person name="Courvalin P."/>
            <person name="Perichon B."/>
            <person name="Grillot-Courvalin C."/>
            <person name="Clermont D."/>
            <person name="Rocha E."/>
            <person name="Yoon E.-J."/>
            <person name="Nemec A."/>
            <person name="Walker B."/>
            <person name="Young S.K."/>
            <person name="Zeng Q."/>
            <person name="Gargeya S."/>
            <person name="Fitzgerald M."/>
            <person name="Haas B."/>
            <person name="Abouelleil A."/>
            <person name="Alvarado L."/>
            <person name="Arachchi H.M."/>
            <person name="Berlin A.M."/>
            <person name="Chapman S.B."/>
            <person name="Dewar J."/>
            <person name="Goldberg J."/>
            <person name="Griggs A."/>
            <person name="Gujja S."/>
            <person name="Hansen M."/>
            <person name="Howarth C."/>
            <person name="Imamovic A."/>
            <person name="Larimer J."/>
            <person name="McCowan C."/>
            <person name="Murphy C."/>
            <person name="Neiman D."/>
            <person name="Pearson M."/>
            <person name="Priest M."/>
            <person name="Roberts A."/>
            <person name="Saif S."/>
            <person name="Shea T."/>
            <person name="Sisk P."/>
            <person name="Sykes S."/>
            <person name="Wortman J."/>
            <person name="Nusbaum C."/>
            <person name="Birren B."/>
        </authorList>
    </citation>
    <scope>NUCLEOTIDE SEQUENCE [LARGE SCALE GENOMIC DNA]</scope>
    <source>
        <strain evidence="1 2">CIP 107287</strain>
    </source>
</reference>
<dbReference type="HOGENOM" id="CLU_038921_0_0_6"/>
<gene>
    <name evidence="1" type="ORF">F955_02873</name>
</gene>
<proteinExistence type="predicted"/>
<accession>N9AHI5</accession>
<dbReference type="EMBL" id="APPQ01000032">
    <property type="protein sequence ID" value="ENV43130.1"/>
    <property type="molecule type" value="Genomic_DNA"/>
</dbReference>
<dbReference type="InterPro" id="IPR013397">
    <property type="entry name" value="CRISPR-assoc_prot_Csy1"/>
</dbReference>
<evidence type="ECO:0000313" key="1">
    <source>
        <dbReference type="EMBL" id="ENV43130.1"/>
    </source>
</evidence>
<sequence>MQNIIVSYLEARKEDFLQSKINSKLRGKKNEFDEEARLKVRLEYQGEADAKYNIGVWLDNIIRKVKPNVTTHPAKFTNAKIDTDTSQIFLGHYVNDGYIKTGNVHLKNKVDVSGNSATNTIVYELYDLLDQDLDNDQKLIHKFEDNNESLIQFFEKNKADFEYIKAKCLKVYYGEKSTPETHSSTRQVYFPIGNNEYHLLSVKTASMLMYEVKNRIDDMNIWVDGQHARSFKKENKFLEGGFSEVFDITEIGFSNGDFIKMGNYSLLNVKNKGIAYLLSSCPPILEKRTVRLPRTDFFAQCLYRKNYQDSFVQLHKFMQLDLNNIDIRTAIRNILQFVIDQVILEGLKIRESHPAGWSQQEYYASLPKLQRIWLDSMYAEQRENDSEWRNELSEDIARWILRTYEKIISEAGMLGTAEINDVKQRVEESLRQAKEFF</sequence>
<organism evidence="1 2">
    <name type="scientific">Acinetobacter schindleri CIP 107287</name>
    <dbReference type="NCBI Taxonomy" id="1217988"/>
    <lineage>
        <taxon>Bacteria</taxon>
        <taxon>Pseudomonadati</taxon>
        <taxon>Pseudomonadota</taxon>
        <taxon>Gammaproteobacteria</taxon>
        <taxon>Moraxellales</taxon>
        <taxon>Moraxellaceae</taxon>
        <taxon>Acinetobacter</taxon>
    </lineage>
</organism>
<evidence type="ECO:0000313" key="2">
    <source>
        <dbReference type="Proteomes" id="UP000018440"/>
    </source>
</evidence>
<comment type="caution">
    <text evidence="1">The sequence shown here is derived from an EMBL/GenBank/DDBJ whole genome shotgun (WGS) entry which is preliminary data.</text>
</comment>
<dbReference type="Proteomes" id="UP000018440">
    <property type="component" value="Unassembled WGS sequence"/>
</dbReference>
<name>N9AHI5_9GAMM</name>